<reference evidence="2 3" key="1">
    <citation type="journal article" date="2013" name="ISME J.">
        <title>By their genes ye shall know them: genomic signatures of predatory bacteria.</title>
        <authorList>
            <person name="Pasternak Z."/>
            <person name="Pietrokovski S."/>
            <person name="Rotem O."/>
            <person name="Gophna U."/>
            <person name="Lurie-Weinberger M.N."/>
            <person name="Jurkevitch E."/>
        </authorList>
    </citation>
    <scope>NUCLEOTIDE SEQUENCE [LARGE SCALE GENOMIC DNA]</scope>
    <source>
        <strain evidence="2 3">JSS</strain>
    </source>
</reference>
<evidence type="ECO:0000313" key="3">
    <source>
        <dbReference type="Proteomes" id="UP000012040"/>
    </source>
</evidence>
<dbReference type="KEGG" id="bex:A11Q_706"/>
<dbReference type="RefSeq" id="WP_015469416.1">
    <property type="nucleotide sequence ID" value="NC_020813.1"/>
</dbReference>
<dbReference type="STRING" id="1184267.A11Q_706"/>
<dbReference type="AlphaFoldDB" id="M4VA75"/>
<dbReference type="Proteomes" id="UP000012040">
    <property type="component" value="Chromosome"/>
</dbReference>
<name>M4VA75_9BACT</name>
<dbReference type="EMBL" id="CP003537">
    <property type="protein sequence ID" value="AGH94926.1"/>
    <property type="molecule type" value="Genomic_DNA"/>
</dbReference>
<proteinExistence type="predicted"/>
<dbReference type="PROSITE" id="PS51257">
    <property type="entry name" value="PROKAR_LIPOPROTEIN"/>
    <property type="match status" value="1"/>
</dbReference>
<protein>
    <recommendedName>
        <fullName evidence="4">Lipoprotein</fullName>
    </recommendedName>
</protein>
<dbReference type="OrthoDB" id="5292439at2"/>
<dbReference type="eggNOG" id="ENOG5032IWI">
    <property type="taxonomic scope" value="Bacteria"/>
</dbReference>
<accession>M4VA75</accession>
<dbReference type="PATRIC" id="fig|1184267.3.peg.715"/>
<dbReference type="HOGENOM" id="CLU_1281089_0_0_7"/>
<keyword evidence="3" id="KW-1185">Reference proteome</keyword>
<feature type="region of interest" description="Disordered" evidence="1">
    <location>
        <begin position="190"/>
        <end position="215"/>
    </location>
</feature>
<evidence type="ECO:0008006" key="4">
    <source>
        <dbReference type="Google" id="ProtNLM"/>
    </source>
</evidence>
<organism evidence="2 3">
    <name type="scientific">Pseudobdellovibrio exovorus JSS</name>
    <dbReference type="NCBI Taxonomy" id="1184267"/>
    <lineage>
        <taxon>Bacteria</taxon>
        <taxon>Pseudomonadati</taxon>
        <taxon>Bdellovibrionota</taxon>
        <taxon>Bdellovibrionia</taxon>
        <taxon>Bdellovibrionales</taxon>
        <taxon>Pseudobdellovibrionaceae</taxon>
        <taxon>Pseudobdellovibrio</taxon>
    </lineage>
</organism>
<evidence type="ECO:0000256" key="1">
    <source>
        <dbReference type="SAM" id="MobiDB-lite"/>
    </source>
</evidence>
<gene>
    <name evidence="2" type="ORF">A11Q_706</name>
</gene>
<sequence length="215" mass="24255">MNKLFKILVGLFIGLGVGSGVMTMTSCASAPQVNTPSAMTYNYARLKLLDLDQMSDLIQKRVQGYKRTDNEELMQEALELCLSRPDEDSMVEKLIDSVRFNASSEAAWEQWVEAAVEKSIAQLKNETTPAVDQVTYLILLENLIAQFRPEFLKQWEAPQFESEVIEKIAAAELVVSDAAVSERRLNLMETQRSPSRVAQDLIKEREQANTPPSRR</sequence>
<evidence type="ECO:0000313" key="2">
    <source>
        <dbReference type="EMBL" id="AGH94926.1"/>
    </source>
</evidence>